<reference evidence="1" key="1">
    <citation type="submission" date="2024-06" db="EMBL/GenBank/DDBJ databases">
        <authorList>
            <person name="Coelho C."/>
            <person name="Bento M."/>
            <person name="Garcia E."/>
            <person name="Camelo A."/>
            <person name="Brandao I."/>
            <person name="Espirito Santo C."/>
            <person name="Trovao J."/>
            <person name="Verissimo A."/>
            <person name="Costa J."/>
            <person name="Tiago I."/>
        </authorList>
    </citation>
    <scope>NUCLEOTIDE SEQUENCE</scope>
    <source>
        <strain evidence="1">KWT182</strain>
    </source>
</reference>
<evidence type="ECO:0008006" key="2">
    <source>
        <dbReference type="Google" id="ProtNLM"/>
    </source>
</evidence>
<name>A0AAU7Q4M8_9GAMM</name>
<sequence length="208" mass="23611">MHIAATLEDGDLRLSFRSAQPQMLQWYSLPSQAAALLLPIGEGSRIPLDNRRWQGYLVNEQTPIDTHWALKLPLWSQEQKDKVYSWLLLTPFDNEIAFSTADGRLRMLSGHRFNLFNQQRPFEVLLHVGDAPLSGALRYREYLRQSGRFNSLRDKINNAPEGGKLIGATHIYLWDSGLLDRADVKKLAGTADLPAFAGRRRAEAENGR</sequence>
<protein>
    <recommendedName>
        <fullName evidence="2">DUF4123 domain-containing protein</fullName>
    </recommendedName>
</protein>
<accession>A0AAU7Q4M8</accession>
<organism evidence="1">
    <name type="scientific">Acerihabitans sp. KWT182</name>
    <dbReference type="NCBI Taxonomy" id="3157919"/>
    <lineage>
        <taxon>Bacteria</taxon>
        <taxon>Pseudomonadati</taxon>
        <taxon>Pseudomonadota</taxon>
        <taxon>Gammaproteobacteria</taxon>
        <taxon>Enterobacterales</taxon>
        <taxon>Pectobacteriaceae</taxon>
        <taxon>Acerihabitans</taxon>
    </lineage>
</organism>
<proteinExistence type="predicted"/>
<evidence type="ECO:0000313" key="1">
    <source>
        <dbReference type="EMBL" id="XBS68010.1"/>
    </source>
</evidence>
<dbReference type="AlphaFoldDB" id="A0AAU7Q4M8"/>
<gene>
    <name evidence="1" type="ORF">ABK905_14025</name>
</gene>
<dbReference type="EMBL" id="CP157947">
    <property type="protein sequence ID" value="XBS68010.1"/>
    <property type="molecule type" value="Genomic_DNA"/>
</dbReference>